<reference evidence="3 4" key="1">
    <citation type="submission" date="2019-07" db="EMBL/GenBank/DDBJ databases">
        <title>New species of Amycolatopsis and Streptomyces.</title>
        <authorList>
            <person name="Duangmal K."/>
            <person name="Teo W.F.A."/>
            <person name="Lipun K."/>
        </authorList>
    </citation>
    <scope>NUCLEOTIDE SEQUENCE [LARGE SCALE GENOMIC DNA]</scope>
    <source>
        <strain evidence="3 4">JCM 30562</strain>
    </source>
</reference>
<protein>
    <submittedName>
        <fullName evidence="3">Transcriptional regulator</fullName>
    </submittedName>
</protein>
<feature type="compositionally biased region" description="Basic and acidic residues" evidence="1">
    <location>
        <begin position="182"/>
        <end position="193"/>
    </location>
</feature>
<accession>A0A558A7W1</accession>
<feature type="region of interest" description="Disordered" evidence="1">
    <location>
        <begin position="163"/>
        <end position="193"/>
    </location>
</feature>
<proteinExistence type="predicted"/>
<feature type="transmembrane region" description="Helical" evidence="2">
    <location>
        <begin position="70"/>
        <end position="95"/>
    </location>
</feature>
<evidence type="ECO:0000256" key="1">
    <source>
        <dbReference type="SAM" id="MobiDB-lite"/>
    </source>
</evidence>
<dbReference type="EMBL" id="VJZA01000037">
    <property type="protein sequence ID" value="TVT20328.1"/>
    <property type="molecule type" value="Genomic_DNA"/>
</dbReference>
<keyword evidence="2" id="KW-0472">Membrane</keyword>
<organism evidence="3 4">
    <name type="scientific">Amycolatopsis acidiphila</name>
    <dbReference type="NCBI Taxonomy" id="715473"/>
    <lineage>
        <taxon>Bacteria</taxon>
        <taxon>Bacillati</taxon>
        <taxon>Actinomycetota</taxon>
        <taxon>Actinomycetes</taxon>
        <taxon>Pseudonocardiales</taxon>
        <taxon>Pseudonocardiaceae</taxon>
        <taxon>Amycolatopsis</taxon>
    </lineage>
</organism>
<feature type="non-terminal residue" evidence="3">
    <location>
        <position position="233"/>
    </location>
</feature>
<keyword evidence="2" id="KW-0812">Transmembrane</keyword>
<comment type="caution">
    <text evidence="3">The sequence shown here is derived from an EMBL/GenBank/DDBJ whole genome shotgun (WGS) entry which is preliminary data.</text>
</comment>
<keyword evidence="2" id="KW-1133">Transmembrane helix</keyword>
<feature type="transmembrane region" description="Helical" evidence="2">
    <location>
        <begin position="116"/>
        <end position="136"/>
    </location>
</feature>
<evidence type="ECO:0000256" key="2">
    <source>
        <dbReference type="SAM" id="Phobius"/>
    </source>
</evidence>
<keyword evidence="4" id="KW-1185">Reference proteome</keyword>
<name>A0A558A7W1_9PSEU</name>
<feature type="transmembrane region" description="Helical" evidence="2">
    <location>
        <begin position="21"/>
        <end position="46"/>
    </location>
</feature>
<sequence length="233" mass="24598">MVPLPRARIARVVRLLGRVARGLLAVILLAALVAGLPVALICGVGWPLPDHLPNLDEIGSVLMAPMSTRFLLDVLACLAWLIWLVFVLDVVACAVEVARGARWPELRRQTGPVRRVAAVLVGALLVAVLGRTATAAPAAPAEAGRPVGHAPVVATAPAWTTAVASEHTGTPQSRTQPAAEPGTERVRPPEGGVHDSLWRIAQRCLGDGDRWPEIWALNEGSPQPGGRVLTNPH</sequence>
<dbReference type="Proteomes" id="UP000318578">
    <property type="component" value="Unassembled WGS sequence"/>
</dbReference>
<feature type="compositionally biased region" description="Polar residues" evidence="1">
    <location>
        <begin position="167"/>
        <end position="176"/>
    </location>
</feature>
<dbReference type="AlphaFoldDB" id="A0A558A7W1"/>
<gene>
    <name evidence="3" type="ORF">FNH06_21275</name>
</gene>
<evidence type="ECO:0000313" key="3">
    <source>
        <dbReference type="EMBL" id="TVT20328.1"/>
    </source>
</evidence>
<evidence type="ECO:0000313" key="4">
    <source>
        <dbReference type="Proteomes" id="UP000318578"/>
    </source>
</evidence>